<dbReference type="Pfam" id="PF14372">
    <property type="entry name" value="hAT-like_RNase-H"/>
    <property type="match status" value="1"/>
</dbReference>
<dbReference type="AlphaFoldDB" id="A0A2Z6N2W4"/>
<sequence>MTYVKASEGRLREFRKSIEEVHLTNVVGGFLRLDVSTRWNATYMMLESAIRYRRAFINLSYNDKNYRHCPSIEEWERAEKMCAFLAPFYNITNLISGSSYTTSNLYFMQVALIEMELNVNLNSEDGVIKDMAIKMKEKFDKYWSEYSTTLAFGNILDPTSKLDFLNFCFEKLYPSDYEDKEYHQEKIQRISNDGKSELEIYLDEKCLMNDDAISNGGKSELEIYLDEKCLMNDDVDILQYWKLNSAKFPQLAIMACDILSIPITTVASESTFSIGGRILNKCARCREINLYAEPSAQGSSRTPQVLSFENGVLNLKLKAYENLGISPSVLVNVVVVSPCLLVGDVNFEFVKVVEILKSIVSKGGDGDIDSGLIQ</sequence>
<feature type="domain" description="HAT C-terminal dimerisation" evidence="1">
    <location>
        <begin position="220"/>
        <end position="281"/>
    </location>
</feature>
<dbReference type="InterPro" id="IPR012337">
    <property type="entry name" value="RNaseH-like_sf"/>
</dbReference>
<name>A0A2Z6N2W4_TRISU</name>
<dbReference type="GO" id="GO:0046983">
    <property type="term" value="F:protein dimerization activity"/>
    <property type="evidence" value="ECO:0007669"/>
    <property type="project" value="InterPro"/>
</dbReference>
<dbReference type="InterPro" id="IPR025525">
    <property type="entry name" value="hAT-like_transposase_RNase-H"/>
</dbReference>
<evidence type="ECO:0000313" key="4">
    <source>
        <dbReference type="Proteomes" id="UP000242715"/>
    </source>
</evidence>
<accession>A0A2Z6N2W4</accession>
<dbReference type="OrthoDB" id="1607513at2759"/>
<evidence type="ECO:0008006" key="5">
    <source>
        <dbReference type="Google" id="ProtNLM"/>
    </source>
</evidence>
<evidence type="ECO:0000259" key="1">
    <source>
        <dbReference type="Pfam" id="PF05699"/>
    </source>
</evidence>
<proteinExistence type="predicted"/>
<evidence type="ECO:0000313" key="3">
    <source>
        <dbReference type="EMBL" id="GAU39188.1"/>
    </source>
</evidence>
<evidence type="ECO:0000259" key="2">
    <source>
        <dbReference type="Pfam" id="PF14372"/>
    </source>
</evidence>
<keyword evidence="4" id="KW-1185">Reference proteome</keyword>
<dbReference type="SUPFAM" id="SSF53098">
    <property type="entry name" value="Ribonuclease H-like"/>
    <property type="match status" value="1"/>
</dbReference>
<dbReference type="GO" id="GO:0003677">
    <property type="term" value="F:DNA binding"/>
    <property type="evidence" value="ECO:0007669"/>
    <property type="project" value="InterPro"/>
</dbReference>
<dbReference type="InterPro" id="IPR008906">
    <property type="entry name" value="HATC_C_dom"/>
</dbReference>
<reference evidence="4" key="1">
    <citation type="journal article" date="2017" name="Front. Plant Sci.">
        <title>Climate Clever Clovers: New Paradigm to Reduce the Environmental Footprint of Ruminants by Breeding Low Methanogenic Forages Utilizing Haplotype Variation.</title>
        <authorList>
            <person name="Kaur P."/>
            <person name="Appels R."/>
            <person name="Bayer P.E."/>
            <person name="Keeble-Gagnere G."/>
            <person name="Wang J."/>
            <person name="Hirakawa H."/>
            <person name="Shirasawa K."/>
            <person name="Vercoe P."/>
            <person name="Stefanova K."/>
            <person name="Durmic Z."/>
            <person name="Nichols P."/>
            <person name="Revell C."/>
            <person name="Isobe S.N."/>
            <person name="Edwards D."/>
            <person name="Erskine W."/>
        </authorList>
    </citation>
    <scope>NUCLEOTIDE SEQUENCE [LARGE SCALE GENOMIC DNA]</scope>
    <source>
        <strain evidence="4">cv. Daliak</strain>
    </source>
</reference>
<dbReference type="PANTHER" id="PTHR23272:SF166">
    <property type="entry name" value="ZINC FINGER BED DOMAIN-CONTAINING PROTEIN RICESLEEPER 2-LIKE ISOFORM X1"/>
    <property type="match status" value="1"/>
</dbReference>
<dbReference type="Pfam" id="PF05699">
    <property type="entry name" value="Dimer_Tnp_hAT"/>
    <property type="match status" value="1"/>
</dbReference>
<organism evidence="3 4">
    <name type="scientific">Trifolium subterraneum</name>
    <name type="common">Subterranean clover</name>
    <dbReference type="NCBI Taxonomy" id="3900"/>
    <lineage>
        <taxon>Eukaryota</taxon>
        <taxon>Viridiplantae</taxon>
        <taxon>Streptophyta</taxon>
        <taxon>Embryophyta</taxon>
        <taxon>Tracheophyta</taxon>
        <taxon>Spermatophyta</taxon>
        <taxon>Magnoliopsida</taxon>
        <taxon>eudicotyledons</taxon>
        <taxon>Gunneridae</taxon>
        <taxon>Pentapetalae</taxon>
        <taxon>rosids</taxon>
        <taxon>fabids</taxon>
        <taxon>Fabales</taxon>
        <taxon>Fabaceae</taxon>
        <taxon>Papilionoideae</taxon>
        <taxon>50 kb inversion clade</taxon>
        <taxon>NPAAA clade</taxon>
        <taxon>Hologalegina</taxon>
        <taxon>IRL clade</taxon>
        <taxon>Trifolieae</taxon>
        <taxon>Trifolium</taxon>
    </lineage>
</organism>
<protein>
    <recommendedName>
        <fullName evidence="5">HAT C-terminal dimerisation domain-containing protein</fullName>
    </recommendedName>
</protein>
<dbReference type="Proteomes" id="UP000242715">
    <property type="component" value="Unassembled WGS sequence"/>
</dbReference>
<feature type="domain" description="hAT-like transposase RNase-H fold" evidence="2">
    <location>
        <begin position="96"/>
        <end position="178"/>
    </location>
</feature>
<dbReference type="EMBL" id="DF973748">
    <property type="protein sequence ID" value="GAU39188.1"/>
    <property type="molecule type" value="Genomic_DNA"/>
</dbReference>
<gene>
    <name evidence="3" type="ORF">TSUD_147960</name>
</gene>
<dbReference type="PANTHER" id="PTHR23272">
    <property type="entry name" value="BED FINGER-RELATED"/>
    <property type="match status" value="1"/>
</dbReference>